<feature type="domain" description="Flavoprotein" evidence="4">
    <location>
        <begin position="1"/>
        <end position="172"/>
    </location>
</feature>
<feature type="domain" description="DNA/pantothenate metabolism flavoprotein C-terminal" evidence="5">
    <location>
        <begin position="269"/>
        <end position="489"/>
    </location>
</feature>
<keyword evidence="3" id="KW-0436">Ligase</keyword>
<comment type="cofactor">
    <cofactor evidence="3">
        <name>Mg(2+)</name>
        <dbReference type="ChEBI" id="CHEBI:18420"/>
    </cofactor>
</comment>
<dbReference type="EMBL" id="JXSQ01000001">
    <property type="protein sequence ID" value="KIP53762.1"/>
    <property type="molecule type" value="Genomic_DNA"/>
</dbReference>
<dbReference type="GO" id="GO:0046872">
    <property type="term" value="F:metal ion binding"/>
    <property type="evidence" value="ECO:0007669"/>
    <property type="project" value="UniProtKB-KW"/>
</dbReference>
<feature type="region of interest" description="Phosphopantothenate--cysteine ligase" evidence="3">
    <location>
        <begin position="274"/>
        <end position="502"/>
    </location>
</feature>
<dbReference type="UniPathway" id="UPA00241">
    <property type="reaction ID" value="UER00353"/>
</dbReference>
<comment type="catalytic activity">
    <reaction evidence="3">
        <text>N-[(R)-4-phosphopantothenoyl]-L-cysteine + H(+) = (R)-4'-phosphopantetheine + CO2</text>
        <dbReference type="Rhea" id="RHEA:16793"/>
        <dbReference type="ChEBI" id="CHEBI:15378"/>
        <dbReference type="ChEBI" id="CHEBI:16526"/>
        <dbReference type="ChEBI" id="CHEBI:59458"/>
        <dbReference type="ChEBI" id="CHEBI:61723"/>
        <dbReference type="EC" id="4.1.1.36"/>
    </reaction>
</comment>
<comment type="caution">
    <text evidence="6">The sequence shown here is derived from an EMBL/GenBank/DDBJ whole genome shotgun (WGS) entry which is preliminary data.</text>
</comment>
<gene>
    <name evidence="3" type="primary">coaBC</name>
    <name evidence="6" type="ORF">SD72_00730</name>
</gene>
<dbReference type="SUPFAM" id="SSF102645">
    <property type="entry name" value="CoaB-like"/>
    <property type="match status" value="1"/>
</dbReference>
<comment type="pathway">
    <text evidence="3">Cofactor biosynthesis; coenzyme A biosynthesis; CoA from (R)-pantothenate: step 2/5.</text>
</comment>
<evidence type="ECO:0000256" key="2">
    <source>
        <dbReference type="ARBA" id="ARBA00023239"/>
    </source>
</evidence>
<reference evidence="6 7" key="1">
    <citation type="submission" date="2015-01" db="EMBL/GenBank/DDBJ databases">
        <title>Draft genome sequence of Leucobacter komagatae strain VKM ST2845.</title>
        <authorList>
            <person name="Karlyshev A.V."/>
            <person name="Kudryashova E.B."/>
        </authorList>
    </citation>
    <scope>NUCLEOTIDE SEQUENCE [LARGE SCALE GENOMIC DNA]</scope>
    <source>
        <strain evidence="6 7">VKM ST2845</strain>
    </source>
</reference>
<evidence type="ECO:0000313" key="6">
    <source>
        <dbReference type="EMBL" id="KIP53762.1"/>
    </source>
</evidence>
<dbReference type="EC" id="4.1.1.36" evidence="3"/>
<protein>
    <recommendedName>
        <fullName evidence="3">Coenzyme A biosynthesis bifunctional protein CoaBC</fullName>
    </recommendedName>
    <alternativeName>
        <fullName evidence="3">DNA/pantothenate metabolism flavoprotein</fullName>
    </alternativeName>
    <alternativeName>
        <fullName evidence="3">Phosphopantothenoylcysteine synthetase/decarboxylase</fullName>
        <shortName evidence="3">PPCS-PPCDC</shortName>
    </alternativeName>
    <domain>
        <recommendedName>
            <fullName evidence="3">Phosphopantothenoylcysteine decarboxylase</fullName>
            <shortName evidence="3">PPC decarboxylase</shortName>
            <shortName evidence="3">PPC-DC</shortName>
            <ecNumber evidence="3">4.1.1.36</ecNumber>
        </recommendedName>
        <alternativeName>
            <fullName evidence="3">CoaC</fullName>
        </alternativeName>
    </domain>
    <domain>
        <recommendedName>
            <fullName evidence="3">Phosphopantothenate--cysteine ligase</fullName>
            <ecNumber evidence="3">6.3.2.5</ecNumber>
        </recommendedName>
        <alternativeName>
            <fullName evidence="3">CoaB</fullName>
        </alternativeName>
        <alternativeName>
            <fullName evidence="3">Phosphopantothenoylcysteine synthetase</fullName>
            <shortName evidence="3">PPC synthetase</shortName>
            <shortName evidence="3">PPC-S</shortName>
        </alternativeName>
    </domain>
</protein>
<dbReference type="RefSeq" id="WP_042542508.1">
    <property type="nucleotide sequence ID" value="NZ_JXSQ01000001.1"/>
</dbReference>
<dbReference type="GO" id="GO:0015941">
    <property type="term" value="P:pantothenate catabolic process"/>
    <property type="evidence" value="ECO:0007669"/>
    <property type="project" value="InterPro"/>
</dbReference>
<dbReference type="GO" id="GO:0015937">
    <property type="term" value="P:coenzyme A biosynthetic process"/>
    <property type="evidence" value="ECO:0007669"/>
    <property type="project" value="UniProtKB-UniRule"/>
</dbReference>
<evidence type="ECO:0000259" key="4">
    <source>
        <dbReference type="Pfam" id="PF02441"/>
    </source>
</evidence>
<dbReference type="OrthoDB" id="9802554at2"/>
<evidence type="ECO:0000313" key="7">
    <source>
        <dbReference type="Proteomes" id="UP000032120"/>
    </source>
</evidence>
<comment type="caution">
    <text evidence="3">Lacks conserved residue(s) required for the propagation of feature annotation.</text>
</comment>
<evidence type="ECO:0000256" key="1">
    <source>
        <dbReference type="ARBA" id="ARBA00022793"/>
    </source>
</evidence>
<dbReference type="AlphaFoldDB" id="A0A0D0IS03"/>
<accession>A0A0D0IS03</accession>
<dbReference type="GO" id="GO:0004633">
    <property type="term" value="F:phosphopantothenoylcysteine decarboxylase activity"/>
    <property type="evidence" value="ECO:0007669"/>
    <property type="project" value="UniProtKB-UniRule"/>
</dbReference>
<dbReference type="InterPro" id="IPR036551">
    <property type="entry name" value="Flavin_trans-like"/>
</dbReference>
<sequence length="502" mass="51362">MNIVLGVSGGIAAYKAVALARLLVEAGHDVHVVPTADALRFVGQPTWEAISRHPVTTSVHDDVPEVRHVALGQNADLVVVAPATANTLARMTAGLADDLLGTTLLATRAPVLVAPAMHTEMWQHPATQDNIAILRSRGVAFVGPESGRLTGDDSGQGRMSEPADIFARVQEMLGGLTGSRADSDAGAGSGTGIDAAAEATGLHNQVDAAEPAAVVGGGVSSLAGVPHPEVTGATADRDWAADVTGQAPEIEPAPAGGNVDHAARAEGDLAGVRVLVTAGGTREPIDPVRYLGNRSSGKQGVAIAAAAADRGAEVVLLAANIDGAVLAEVTGDPAIRVVPVNTTAELDSTAHAAAKGARVVVMAAAVADYRVADVADQKMRKEDLTGGAPTLTLVENPDILVSLVRDRQDDQVIVGFAAETVDSEDELLERGRRKLARKGVDLLAVNAVGWSEGFESADNDVRVLNFDGDIVAAVAGSKREVADALLDAVGDELDQTESALVD</sequence>
<dbReference type="InterPro" id="IPR007085">
    <property type="entry name" value="DNA/pantothenate-metab_flavo_C"/>
</dbReference>
<dbReference type="Gene3D" id="3.40.50.10300">
    <property type="entry name" value="CoaB-like"/>
    <property type="match status" value="1"/>
</dbReference>
<proteinExistence type="inferred from homology"/>
<feature type="binding site" evidence="3">
    <location>
        <begin position="397"/>
        <end position="400"/>
    </location>
    <ligand>
        <name>CTP</name>
        <dbReference type="ChEBI" id="CHEBI:37563"/>
    </ligand>
</feature>
<dbReference type="InterPro" id="IPR035929">
    <property type="entry name" value="CoaB-like_sf"/>
</dbReference>
<comment type="cofactor">
    <cofactor evidence="3">
        <name>FMN</name>
        <dbReference type="ChEBI" id="CHEBI:58210"/>
    </cofactor>
    <text evidence="3">Binds 1 FMN per subunit.</text>
</comment>
<feature type="binding site" evidence="3">
    <location>
        <position position="416"/>
    </location>
    <ligand>
        <name>CTP</name>
        <dbReference type="ChEBI" id="CHEBI:37563"/>
    </ligand>
</feature>
<dbReference type="HAMAP" id="MF_02225">
    <property type="entry name" value="CoaBC"/>
    <property type="match status" value="1"/>
</dbReference>
<keyword evidence="1 3" id="KW-0210">Decarboxylase</keyword>
<feature type="binding site" evidence="3">
    <location>
        <position position="438"/>
    </location>
    <ligand>
        <name>CTP</name>
        <dbReference type="ChEBI" id="CHEBI:37563"/>
    </ligand>
</feature>
<dbReference type="GO" id="GO:0004632">
    <property type="term" value="F:phosphopantothenate--cysteine ligase activity"/>
    <property type="evidence" value="ECO:0007669"/>
    <property type="project" value="UniProtKB-UniRule"/>
</dbReference>
<comment type="pathway">
    <text evidence="3">Cofactor biosynthesis; coenzyme A biosynthesis; CoA from (R)-pantothenate: step 3/5.</text>
</comment>
<dbReference type="Pfam" id="PF02441">
    <property type="entry name" value="Flavoprotein"/>
    <property type="match status" value="1"/>
</dbReference>
<keyword evidence="3" id="KW-0460">Magnesium</keyword>
<dbReference type="GO" id="GO:0071513">
    <property type="term" value="C:phosphopantothenoylcysteine decarboxylase complex"/>
    <property type="evidence" value="ECO:0007669"/>
    <property type="project" value="TreeGrafter"/>
</dbReference>
<evidence type="ECO:0000259" key="5">
    <source>
        <dbReference type="Pfam" id="PF04127"/>
    </source>
</evidence>
<comment type="function">
    <text evidence="3">Catalyzes two sequential steps in the biosynthesis of coenzyme A. In the first step cysteine is conjugated to 4'-phosphopantothenate to form 4-phosphopantothenoylcysteine. In the second step the latter compound is decarboxylated to form 4'-phosphopantotheine.</text>
</comment>
<dbReference type="Proteomes" id="UP000032120">
    <property type="component" value="Unassembled WGS sequence"/>
</dbReference>
<comment type="similarity">
    <text evidence="3">In the C-terminal section; belongs to the PPC synthetase family.</text>
</comment>
<keyword evidence="3" id="KW-0288">FMN</keyword>
<feature type="binding site" evidence="3">
    <location>
        <position position="378"/>
    </location>
    <ligand>
        <name>CTP</name>
        <dbReference type="ChEBI" id="CHEBI:37563"/>
    </ligand>
</feature>
<keyword evidence="3" id="KW-0511">Multifunctional enzyme</keyword>
<keyword evidence="3" id="KW-0285">Flavoprotein</keyword>
<dbReference type="InterPro" id="IPR005252">
    <property type="entry name" value="CoaBC"/>
</dbReference>
<name>A0A0D0IS03_9MICO</name>
<feature type="binding site" evidence="3">
    <location>
        <position position="434"/>
    </location>
    <ligand>
        <name>CTP</name>
        <dbReference type="ChEBI" id="CHEBI:37563"/>
    </ligand>
</feature>
<dbReference type="InterPro" id="IPR003382">
    <property type="entry name" value="Flavoprotein"/>
</dbReference>
<dbReference type="Pfam" id="PF04127">
    <property type="entry name" value="DFP"/>
    <property type="match status" value="1"/>
</dbReference>
<feature type="region of interest" description="Phosphopantothenoylcysteine decarboxylase" evidence="3">
    <location>
        <begin position="1"/>
        <end position="273"/>
    </location>
</feature>
<dbReference type="PANTHER" id="PTHR14359:SF6">
    <property type="entry name" value="PHOSPHOPANTOTHENOYLCYSTEINE DECARBOXYLASE"/>
    <property type="match status" value="1"/>
</dbReference>
<comment type="catalytic activity">
    <reaction evidence="3">
        <text>(R)-4'-phosphopantothenate + L-cysteine + CTP = N-[(R)-4-phosphopantothenoyl]-L-cysteine + CMP + diphosphate + H(+)</text>
        <dbReference type="Rhea" id="RHEA:19397"/>
        <dbReference type="ChEBI" id="CHEBI:10986"/>
        <dbReference type="ChEBI" id="CHEBI:15378"/>
        <dbReference type="ChEBI" id="CHEBI:33019"/>
        <dbReference type="ChEBI" id="CHEBI:35235"/>
        <dbReference type="ChEBI" id="CHEBI:37563"/>
        <dbReference type="ChEBI" id="CHEBI:59458"/>
        <dbReference type="ChEBI" id="CHEBI:60377"/>
        <dbReference type="EC" id="6.3.2.5"/>
    </reaction>
</comment>
<evidence type="ECO:0000256" key="3">
    <source>
        <dbReference type="HAMAP-Rule" id="MF_02225"/>
    </source>
</evidence>
<dbReference type="EC" id="6.3.2.5" evidence="3"/>
<dbReference type="SUPFAM" id="SSF52507">
    <property type="entry name" value="Homo-oligomeric flavin-containing Cys decarboxylases, HFCD"/>
    <property type="match status" value="1"/>
</dbReference>
<feature type="binding site" evidence="3">
    <location>
        <position position="368"/>
    </location>
    <ligand>
        <name>CTP</name>
        <dbReference type="ChEBI" id="CHEBI:37563"/>
    </ligand>
</feature>
<keyword evidence="2 3" id="KW-0456">Lyase</keyword>
<dbReference type="Gene3D" id="3.40.50.1950">
    <property type="entry name" value="Flavin prenyltransferase-like"/>
    <property type="match status" value="1"/>
</dbReference>
<dbReference type="PANTHER" id="PTHR14359">
    <property type="entry name" value="HOMO-OLIGOMERIC FLAVIN CONTAINING CYS DECARBOXYLASE FAMILY"/>
    <property type="match status" value="1"/>
</dbReference>
<organism evidence="6 7">
    <name type="scientific">Leucobacter komagatae</name>
    <dbReference type="NCBI Taxonomy" id="55969"/>
    <lineage>
        <taxon>Bacteria</taxon>
        <taxon>Bacillati</taxon>
        <taxon>Actinomycetota</taxon>
        <taxon>Actinomycetes</taxon>
        <taxon>Micrococcales</taxon>
        <taxon>Microbacteriaceae</taxon>
        <taxon>Leucobacter</taxon>
    </lineage>
</organism>
<keyword evidence="3" id="KW-0479">Metal-binding</keyword>
<keyword evidence="7" id="KW-1185">Reference proteome</keyword>
<comment type="similarity">
    <text evidence="3">In the N-terminal section; belongs to the HFCD (homo-oligomeric flavin containing Cys decarboxylase) superfamily.</text>
</comment>
<dbReference type="GO" id="GO:0010181">
    <property type="term" value="F:FMN binding"/>
    <property type="evidence" value="ECO:0007669"/>
    <property type="project" value="UniProtKB-UniRule"/>
</dbReference>